<dbReference type="Proteomes" id="UP000199153">
    <property type="component" value="Unassembled WGS sequence"/>
</dbReference>
<organism evidence="11 12">
    <name type="scientific">Salegentibacter flavus</name>
    <dbReference type="NCBI Taxonomy" id="287099"/>
    <lineage>
        <taxon>Bacteria</taxon>
        <taxon>Pseudomonadati</taxon>
        <taxon>Bacteroidota</taxon>
        <taxon>Flavobacteriia</taxon>
        <taxon>Flavobacteriales</taxon>
        <taxon>Flavobacteriaceae</taxon>
        <taxon>Salegentibacter</taxon>
    </lineage>
</organism>
<dbReference type="GO" id="GO:0002189">
    <property type="term" value="C:ribose phosphate diphosphokinase complex"/>
    <property type="evidence" value="ECO:0007669"/>
    <property type="project" value="TreeGrafter"/>
</dbReference>
<comment type="catalytic activity">
    <reaction evidence="9">
        <text>D-ribose 5-phosphate + ATP = 5-phospho-alpha-D-ribose 1-diphosphate + AMP + H(+)</text>
        <dbReference type="Rhea" id="RHEA:15609"/>
        <dbReference type="ChEBI" id="CHEBI:15378"/>
        <dbReference type="ChEBI" id="CHEBI:30616"/>
        <dbReference type="ChEBI" id="CHEBI:58017"/>
        <dbReference type="ChEBI" id="CHEBI:78346"/>
        <dbReference type="ChEBI" id="CHEBI:456215"/>
        <dbReference type="EC" id="2.7.6.1"/>
    </reaction>
</comment>
<dbReference type="AlphaFoldDB" id="A0A1I5BY29"/>
<dbReference type="InterPro" id="IPR029099">
    <property type="entry name" value="Pribosyltran_N"/>
</dbReference>
<accession>A0A1I5BY29</accession>
<dbReference type="SUPFAM" id="SSF53271">
    <property type="entry name" value="PRTase-like"/>
    <property type="match status" value="1"/>
</dbReference>
<dbReference type="Pfam" id="PF14572">
    <property type="entry name" value="Pribosyl_synth"/>
    <property type="match status" value="1"/>
</dbReference>
<evidence type="ECO:0000256" key="9">
    <source>
        <dbReference type="ARBA" id="ARBA00049535"/>
    </source>
</evidence>
<keyword evidence="12" id="KW-1185">Reference proteome</keyword>
<sequence>MLVFALENSREFGENIGRELDIVLSEHEEREFEDGEHKSRPLENVRNQDVFIIQSLHGGSHGSVNDVLCRLLFFVGAVKDASANSISVVVPYLCYARKDRRTKARDPVTIRYVAQLFEAVGIDRIVNIDVHNLQAFQNAFRCITEHLEAKNIFAGYFLEKLRDKEIAVMSPDFGGVKRADEFRKVLEKNSGKTLSLIIMEKMRSKGIISGETIVGDVKGKNVIIIDDLIASGSTMLRAAKACLKLGAHSVYAAATHASFSSQASEILIDDAIEEIVVSDSIPLQLSNKKLQQKIKVIEVAPLFAEAIKRIHTGGSLVDLLKDD</sequence>
<dbReference type="GO" id="GO:0016301">
    <property type="term" value="F:kinase activity"/>
    <property type="evidence" value="ECO:0007669"/>
    <property type="project" value="UniProtKB-KW"/>
</dbReference>
<dbReference type="Gene3D" id="3.40.50.2020">
    <property type="match status" value="2"/>
</dbReference>
<feature type="domain" description="Ribose-phosphate pyrophosphokinase N-terminal" evidence="10">
    <location>
        <begin position="1"/>
        <end position="121"/>
    </location>
</feature>
<evidence type="ECO:0000256" key="7">
    <source>
        <dbReference type="ARBA" id="ARBA00022840"/>
    </source>
</evidence>
<dbReference type="InterPro" id="IPR005946">
    <property type="entry name" value="Rib-P_diPkinase"/>
</dbReference>
<proteinExistence type="predicted"/>
<dbReference type="GO" id="GO:0006015">
    <property type="term" value="P:5-phosphoribose 1-diphosphate biosynthetic process"/>
    <property type="evidence" value="ECO:0007669"/>
    <property type="project" value="TreeGrafter"/>
</dbReference>
<reference evidence="11 12" key="1">
    <citation type="submission" date="2016-10" db="EMBL/GenBank/DDBJ databases">
        <authorList>
            <person name="de Groot N.N."/>
        </authorList>
    </citation>
    <scope>NUCLEOTIDE SEQUENCE [LARGE SCALE GENOMIC DNA]</scope>
    <source>
        <strain evidence="11 12">DSM 17794</strain>
    </source>
</reference>
<dbReference type="InterPro" id="IPR029057">
    <property type="entry name" value="PRTase-like"/>
</dbReference>
<evidence type="ECO:0000256" key="1">
    <source>
        <dbReference type="ARBA" id="ARBA00013247"/>
    </source>
</evidence>
<name>A0A1I5BY29_9FLAO</name>
<dbReference type="GO" id="GO:0005524">
    <property type="term" value="F:ATP binding"/>
    <property type="evidence" value="ECO:0007669"/>
    <property type="project" value="UniProtKB-KW"/>
</dbReference>
<dbReference type="InterPro" id="IPR000836">
    <property type="entry name" value="PRTase_dom"/>
</dbReference>
<dbReference type="RefSeq" id="WP_093410443.1">
    <property type="nucleotide sequence ID" value="NZ_FOVL01000017.1"/>
</dbReference>
<evidence type="ECO:0000256" key="6">
    <source>
        <dbReference type="ARBA" id="ARBA00022777"/>
    </source>
</evidence>
<protein>
    <recommendedName>
        <fullName evidence="1">ribose-phosphate diphosphokinase</fullName>
        <ecNumber evidence="1">2.7.6.1</ecNumber>
    </recommendedName>
</protein>
<dbReference type="EMBL" id="FOVL01000017">
    <property type="protein sequence ID" value="SFN79221.1"/>
    <property type="molecule type" value="Genomic_DNA"/>
</dbReference>
<gene>
    <name evidence="11" type="ORF">SAMN05660413_02599</name>
</gene>
<dbReference type="SMART" id="SM01400">
    <property type="entry name" value="Pribosyltran_N"/>
    <property type="match status" value="1"/>
</dbReference>
<dbReference type="GO" id="GO:0005737">
    <property type="term" value="C:cytoplasm"/>
    <property type="evidence" value="ECO:0007669"/>
    <property type="project" value="TreeGrafter"/>
</dbReference>
<dbReference type="GO" id="GO:0006164">
    <property type="term" value="P:purine nucleotide biosynthetic process"/>
    <property type="evidence" value="ECO:0007669"/>
    <property type="project" value="TreeGrafter"/>
</dbReference>
<dbReference type="PANTHER" id="PTHR10210:SF41">
    <property type="entry name" value="RIBOSE-PHOSPHATE PYROPHOSPHOKINASE 1, CHLOROPLASTIC"/>
    <property type="match status" value="1"/>
</dbReference>
<keyword evidence="7" id="KW-0067">ATP-binding</keyword>
<dbReference type="GO" id="GO:0004749">
    <property type="term" value="F:ribose phosphate diphosphokinase activity"/>
    <property type="evidence" value="ECO:0007669"/>
    <property type="project" value="UniProtKB-EC"/>
</dbReference>
<dbReference type="FunFam" id="3.40.50.2020:FF:000007">
    <property type="entry name" value="Ribose-phosphate pyrophosphokinase"/>
    <property type="match status" value="1"/>
</dbReference>
<dbReference type="Pfam" id="PF13793">
    <property type="entry name" value="Pribosyltran_N"/>
    <property type="match status" value="1"/>
</dbReference>
<evidence type="ECO:0000256" key="3">
    <source>
        <dbReference type="ARBA" id="ARBA00022723"/>
    </source>
</evidence>
<keyword evidence="6 11" id="KW-0418">Kinase</keyword>
<keyword evidence="3" id="KW-0479">Metal-binding</keyword>
<evidence type="ECO:0000256" key="2">
    <source>
        <dbReference type="ARBA" id="ARBA00022679"/>
    </source>
</evidence>
<dbReference type="NCBIfam" id="TIGR01251">
    <property type="entry name" value="ribP_PPkin"/>
    <property type="match status" value="1"/>
</dbReference>
<keyword evidence="5" id="KW-0547">Nucleotide-binding</keyword>
<evidence type="ECO:0000313" key="11">
    <source>
        <dbReference type="EMBL" id="SFN79221.1"/>
    </source>
</evidence>
<keyword evidence="2" id="KW-0808">Transferase</keyword>
<keyword evidence="8" id="KW-0460">Magnesium</keyword>
<dbReference type="OrthoDB" id="324294at2"/>
<evidence type="ECO:0000256" key="4">
    <source>
        <dbReference type="ARBA" id="ARBA00022727"/>
    </source>
</evidence>
<dbReference type="CDD" id="cd06223">
    <property type="entry name" value="PRTases_typeI"/>
    <property type="match status" value="1"/>
</dbReference>
<dbReference type="GO" id="GO:0000287">
    <property type="term" value="F:magnesium ion binding"/>
    <property type="evidence" value="ECO:0007669"/>
    <property type="project" value="InterPro"/>
</dbReference>
<evidence type="ECO:0000256" key="8">
    <source>
        <dbReference type="ARBA" id="ARBA00022842"/>
    </source>
</evidence>
<dbReference type="PANTHER" id="PTHR10210">
    <property type="entry name" value="RIBOSE-PHOSPHATE DIPHOSPHOKINASE FAMILY MEMBER"/>
    <property type="match status" value="1"/>
</dbReference>
<dbReference type="EC" id="2.7.6.1" evidence="1"/>
<keyword evidence="4" id="KW-0545">Nucleotide biosynthesis</keyword>
<dbReference type="STRING" id="287099.SAMN05660413_02599"/>
<evidence type="ECO:0000259" key="10">
    <source>
        <dbReference type="Pfam" id="PF13793"/>
    </source>
</evidence>
<evidence type="ECO:0000313" key="12">
    <source>
        <dbReference type="Proteomes" id="UP000199153"/>
    </source>
</evidence>
<evidence type="ECO:0000256" key="5">
    <source>
        <dbReference type="ARBA" id="ARBA00022741"/>
    </source>
</evidence>